<protein>
    <submittedName>
        <fullName evidence="1">Uncharacterized protein</fullName>
    </submittedName>
</protein>
<proteinExistence type="predicted"/>
<dbReference type="AlphaFoldDB" id="A0A645J588"/>
<dbReference type="EMBL" id="VSSQ01129948">
    <property type="protein sequence ID" value="MPN57869.1"/>
    <property type="molecule type" value="Genomic_DNA"/>
</dbReference>
<organism evidence="1">
    <name type="scientific">bioreactor metagenome</name>
    <dbReference type="NCBI Taxonomy" id="1076179"/>
    <lineage>
        <taxon>unclassified sequences</taxon>
        <taxon>metagenomes</taxon>
        <taxon>ecological metagenomes</taxon>
    </lineage>
</organism>
<gene>
    <name evidence="1" type="ORF">SDC9_205565</name>
</gene>
<comment type="caution">
    <text evidence="1">The sequence shown here is derived from an EMBL/GenBank/DDBJ whole genome shotgun (WGS) entry which is preliminary data.</text>
</comment>
<sequence length="112" mass="12611">MNDYANEHKLRDNLSPPKGTTLQDWVAKNTAPLWACQAALELCLANGWRPETATEWAVYAYFLIRKKKGEYRLQVFSELIHPGLDRMCALGWIVAALEATGKVPAPPERKGK</sequence>
<reference evidence="1" key="1">
    <citation type="submission" date="2019-08" db="EMBL/GenBank/DDBJ databases">
        <authorList>
            <person name="Kucharzyk K."/>
            <person name="Murdoch R.W."/>
            <person name="Higgins S."/>
            <person name="Loffler F."/>
        </authorList>
    </citation>
    <scope>NUCLEOTIDE SEQUENCE</scope>
</reference>
<name>A0A645J588_9ZZZZ</name>
<evidence type="ECO:0000313" key="1">
    <source>
        <dbReference type="EMBL" id="MPN57869.1"/>
    </source>
</evidence>
<accession>A0A645J588</accession>